<organism evidence="2 3">
    <name type="scientific">Bosea lupini</name>
    <dbReference type="NCBI Taxonomy" id="1036779"/>
    <lineage>
        <taxon>Bacteria</taxon>
        <taxon>Pseudomonadati</taxon>
        <taxon>Pseudomonadota</taxon>
        <taxon>Alphaproteobacteria</taxon>
        <taxon>Hyphomicrobiales</taxon>
        <taxon>Boseaceae</taxon>
        <taxon>Bosea</taxon>
    </lineage>
</organism>
<protein>
    <submittedName>
        <fullName evidence="2">NAD(P)H-dependent FMN reductase</fullName>
    </submittedName>
</protein>
<dbReference type="SUPFAM" id="SSF52218">
    <property type="entry name" value="Flavoproteins"/>
    <property type="match status" value="1"/>
</dbReference>
<sequence>MPKILVFAGSWRPGSMNTRLATLIARNLQDAGAEVTQISLGDYPLPLIDARAYDNDPPAEAKALAALVDGHDGLFIASPEYNSGYPPALKNALDWISIVRSGGPGLRGKTVAIGGASAGNLGTYRCLTQLRTVLELGFGALLVPDMLAVNGADKAYGEDGDFTDKRLKGMRDKMVARLVKVAALHP</sequence>
<dbReference type="EMBL" id="FOAN01000004">
    <property type="protein sequence ID" value="SEL54688.1"/>
    <property type="molecule type" value="Genomic_DNA"/>
</dbReference>
<dbReference type="InterPro" id="IPR005025">
    <property type="entry name" value="FMN_Rdtase-like_dom"/>
</dbReference>
<dbReference type="PANTHER" id="PTHR30543:SF21">
    <property type="entry name" value="NAD(P)H-DEPENDENT FMN REDUCTASE LOT6"/>
    <property type="match status" value="1"/>
</dbReference>
<dbReference type="InterPro" id="IPR029039">
    <property type="entry name" value="Flavoprotein-like_sf"/>
</dbReference>
<feature type="domain" description="NADPH-dependent FMN reductase-like" evidence="1">
    <location>
        <begin position="2"/>
        <end position="151"/>
    </location>
</feature>
<reference evidence="3" key="1">
    <citation type="submission" date="2016-10" db="EMBL/GenBank/DDBJ databases">
        <authorList>
            <person name="Varghese N."/>
            <person name="Submissions S."/>
        </authorList>
    </citation>
    <scope>NUCLEOTIDE SEQUENCE [LARGE SCALE GENOMIC DNA]</scope>
    <source>
        <strain evidence="3">LMG 26383,CCUG 61248,R- 45681</strain>
    </source>
</reference>
<evidence type="ECO:0000313" key="2">
    <source>
        <dbReference type="EMBL" id="SEL54688.1"/>
    </source>
</evidence>
<dbReference type="AlphaFoldDB" id="A0A1H7R3X9"/>
<dbReference type="OrthoDB" id="9812295at2"/>
<gene>
    <name evidence="2" type="ORF">SAMN04515666_104230</name>
</gene>
<evidence type="ECO:0000259" key="1">
    <source>
        <dbReference type="Pfam" id="PF03358"/>
    </source>
</evidence>
<proteinExistence type="predicted"/>
<dbReference type="Pfam" id="PF03358">
    <property type="entry name" value="FMN_red"/>
    <property type="match status" value="1"/>
</dbReference>
<dbReference type="GO" id="GO:0010181">
    <property type="term" value="F:FMN binding"/>
    <property type="evidence" value="ECO:0007669"/>
    <property type="project" value="TreeGrafter"/>
</dbReference>
<dbReference type="GO" id="GO:0005829">
    <property type="term" value="C:cytosol"/>
    <property type="evidence" value="ECO:0007669"/>
    <property type="project" value="TreeGrafter"/>
</dbReference>
<dbReference type="STRING" id="1036779.SAMN04515666_104230"/>
<name>A0A1H7R3X9_9HYPH</name>
<dbReference type="GO" id="GO:0016491">
    <property type="term" value="F:oxidoreductase activity"/>
    <property type="evidence" value="ECO:0007669"/>
    <property type="project" value="InterPro"/>
</dbReference>
<accession>A0A1H7R3X9</accession>
<dbReference type="InterPro" id="IPR050712">
    <property type="entry name" value="NAD(P)H-dep_reductase"/>
</dbReference>
<dbReference type="Gene3D" id="3.40.50.360">
    <property type="match status" value="1"/>
</dbReference>
<dbReference type="RefSeq" id="WP_091835096.1">
    <property type="nucleotide sequence ID" value="NZ_FOAN01000004.1"/>
</dbReference>
<evidence type="ECO:0000313" key="3">
    <source>
        <dbReference type="Proteomes" id="UP000199664"/>
    </source>
</evidence>
<dbReference type="PANTHER" id="PTHR30543">
    <property type="entry name" value="CHROMATE REDUCTASE"/>
    <property type="match status" value="1"/>
</dbReference>
<dbReference type="Proteomes" id="UP000199664">
    <property type="component" value="Unassembled WGS sequence"/>
</dbReference>
<keyword evidence="3" id="KW-1185">Reference proteome</keyword>